<dbReference type="PANTHER" id="PTHR40056:SF1">
    <property type="entry name" value="DUF1836 DOMAIN-CONTAINING PROTEIN"/>
    <property type="match status" value="1"/>
</dbReference>
<protein>
    <recommendedName>
        <fullName evidence="3">DUF1836 domain-containing protein</fullName>
    </recommendedName>
</protein>
<dbReference type="EMBL" id="FWDM01000029">
    <property type="protein sequence ID" value="SLM14771.1"/>
    <property type="molecule type" value="Genomic_DNA"/>
</dbReference>
<accession>A0A3P3XKL5</accession>
<organism evidence="2">
    <name type="scientific">uncultured spirochete</name>
    <dbReference type="NCBI Taxonomy" id="156406"/>
    <lineage>
        <taxon>Bacteria</taxon>
        <taxon>Pseudomonadati</taxon>
        <taxon>Spirochaetota</taxon>
        <taxon>Spirochaetia</taxon>
        <taxon>Spirochaetales</taxon>
        <taxon>environmental samples</taxon>
    </lineage>
</organism>
<dbReference type="InterPro" id="IPR014975">
    <property type="entry name" value="DUF1836"/>
</dbReference>
<gene>
    <name evidence="2" type="ORF">SPIROBIBN47_350069</name>
</gene>
<feature type="region of interest" description="Disordered" evidence="1">
    <location>
        <begin position="197"/>
        <end position="225"/>
    </location>
</feature>
<sequence length="225" mass="24687">MDEKAYEAVKAYLDALLAGKPPAWEQLPDISLYMDQVVSYLERQLGGLFAAEDERAITPSMINNYVKAKIVPRAESKKYNQEHIALLLSIFTLKRALSVQDLGALLDGKPEAGSYREFYELFRKALIECAASTAEEIFAGLGIKKSERALSGEAEEKANIANIDESKLRELALKLAVEASLRSLAAERLLAIARSRELSGTQKPSSSRALSAAQEPSGRREAKKG</sequence>
<evidence type="ECO:0008006" key="3">
    <source>
        <dbReference type="Google" id="ProtNLM"/>
    </source>
</evidence>
<evidence type="ECO:0000313" key="2">
    <source>
        <dbReference type="EMBL" id="SLM14771.1"/>
    </source>
</evidence>
<proteinExistence type="predicted"/>
<dbReference type="AlphaFoldDB" id="A0A3P3XKL5"/>
<name>A0A3P3XKL5_9SPIR</name>
<feature type="compositionally biased region" description="Polar residues" evidence="1">
    <location>
        <begin position="200"/>
        <end position="209"/>
    </location>
</feature>
<dbReference type="PANTHER" id="PTHR40056">
    <property type="entry name" value="HYPOTHETICAL CYTOSOLIC PROTEIN"/>
    <property type="match status" value="1"/>
</dbReference>
<reference evidence="2" key="1">
    <citation type="submission" date="2017-02" db="EMBL/GenBank/DDBJ databases">
        <authorList>
            <person name="Regsiter A."/>
            <person name="William W."/>
        </authorList>
    </citation>
    <scope>NUCLEOTIDE SEQUENCE</scope>
    <source>
        <strain evidence="2">Bib</strain>
    </source>
</reference>
<evidence type="ECO:0000256" key="1">
    <source>
        <dbReference type="SAM" id="MobiDB-lite"/>
    </source>
</evidence>
<dbReference type="Pfam" id="PF08876">
    <property type="entry name" value="DUF1836"/>
    <property type="match status" value="1"/>
</dbReference>